<reference evidence="3" key="1">
    <citation type="submission" date="2022-11" db="UniProtKB">
        <authorList>
            <consortium name="WormBaseParasite"/>
        </authorList>
    </citation>
    <scope>IDENTIFICATION</scope>
</reference>
<evidence type="ECO:0000313" key="3">
    <source>
        <dbReference type="WBParaSite" id="nRc.2.0.1.t39822-RA"/>
    </source>
</evidence>
<dbReference type="WBParaSite" id="nRc.2.0.1.t39822-RA">
    <property type="protein sequence ID" value="nRc.2.0.1.t39822-RA"/>
    <property type="gene ID" value="nRc.2.0.1.g39822"/>
</dbReference>
<name>A0A915KLV1_ROMCU</name>
<sequence length="274" mass="31111">MWAMAAYWAAEEGVDEVVDVVVGPLGLEAGNKGGAKLIPPFSDQQISYFNVVAKLTFSSLIITLGAALARKTSSLCLANFESDSRNLWPDWDHDPFSVEILSNKELTEKHCNLNYMHTSGIYTGGTQKTVFVVILAIIEGCRCHRCGRGRTPIATAGIETICVIFIGVRDAGSEDGRRRRRRRVGRRSDRAKMMAERRAEGGSRRQWRRAMFFFDSVLQWHVLYDWRRDCWSIIPLKYTGNGKNLIPQIIKRSPGKYYEKTCADLARPFEYAEY</sequence>
<evidence type="ECO:0000256" key="1">
    <source>
        <dbReference type="SAM" id="MobiDB-lite"/>
    </source>
</evidence>
<keyword evidence="2" id="KW-1185">Reference proteome</keyword>
<dbReference type="Proteomes" id="UP000887565">
    <property type="component" value="Unplaced"/>
</dbReference>
<dbReference type="AlphaFoldDB" id="A0A915KLV1"/>
<organism evidence="2 3">
    <name type="scientific">Romanomermis culicivorax</name>
    <name type="common">Nematode worm</name>
    <dbReference type="NCBI Taxonomy" id="13658"/>
    <lineage>
        <taxon>Eukaryota</taxon>
        <taxon>Metazoa</taxon>
        <taxon>Ecdysozoa</taxon>
        <taxon>Nematoda</taxon>
        <taxon>Enoplea</taxon>
        <taxon>Dorylaimia</taxon>
        <taxon>Mermithida</taxon>
        <taxon>Mermithoidea</taxon>
        <taxon>Mermithidae</taxon>
        <taxon>Romanomermis</taxon>
    </lineage>
</organism>
<evidence type="ECO:0000313" key="2">
    <source>
        <dbReference type="Proteomes" id="UP000887565"/>
    </source>
</evidence>
<feature type="compositionally biased region" description="Basic and acidic residues" evidence="1">
    <location>
        <begin position="186"/>
        <end position="197"/>
    </location>
</feature>
<feature type="region of interest" description="Disordered" evidence="1">
    <location>
        <begin position="176"/>
        <end position="197"/>
    </location>
</feature>
<accession>A0A915KLV1</accession>
<proteinExistence type="predicted"/>
<protein>
    <submittedName>
        <fullName evidence="3">Uncharacterized protein</fullName>
    </submittedName>
</protein>